<gene>
    <name evidence="1" type="ORF">QQF64_007831</name>
</gene>
<organism evidence="1 2">
    <name type="scientific">Cirrhinus molitorella</name>
    <name type="common">mud carp</name>
    <dbReference type="NCBI Taxonomy" id="172907"/>
    <lineage>
        <taxon>Eukaryota</taxon>
        <taxon>Metazoa</taxon>
        <taxon>Chordata</taxon>
        <taxon>Craniata</taxon>
        <taxon>Vertebrata</taxon>
        <taxon>Euteleostomi</taxon>
        <taxon>Actinopterygii</taxon>
        <taxon>Neopterygii</taxon>
        <taxon>Teleostei</taxon>
        <taxon>Ostariophysi</taxon>
        <taxon>Cypriniformes</taxon>
        <taxon>Cyprinidae</taxon>
        <taxon>Labeoninae</taxon>
        <taxon>Labeonini</taxon>
        <taxon>Cirrhinus</taxon>
    </lineage>
</organism>
<proteinExistence type="predicted"/>
<accession>A0ABR3M7H5</accession>
<evidence type="ECO:0000313" key="1">
    <source>
        <dbReference type="EMBL" id="KAL1260004.1"/>
    </source>
</evidence>
<sequence>MERQPIKTPRVLPGVFDTRRTSLTNLSGIRRVAAPNHSQLLTRPYKHWISTWQRQKGRRLIHPSYLYHHRTNHINTCRYNSGSVQRHQS</sequence>
<reference evidence="1 2" key="1">
    <citation type="submission" date="2023-09" db="EMBL/GenBank/DDBJ databases">
        <authorList>
            <person name="Wang M."/>
        </authorList>
    </citation>
    <scope>NUCLEOTIDE SEQUENCE [LARGE SCALE GENOMIC DNA]</scope>
    <source>
        <strain evidence="1">GT-2023</strain>
        <tissue evidence="1">Liver</tissue>
    </source>
</reference>
<comment type="caution">
    <text evidence="1">The sequence shown here is derived from an EMBL/GenBank/DDBJ whole genome shotgun (WGS) entry which is preliminary data.</text>
</comment>
<keyword evidence="2" id="KW-1185">Reference proteome</keyword>
<evidence type="ECO:0000313" key="2">
    <source>
        <dbReference type="Proteomes" id="UP001558613"/>
    </source>
</evidence>
<dbReference type="EMBL" id="JAYMGO010000015">
    <property type="protein sequence ID" value="KAL1260004.1"/>
    <property type="molecule type" value="Genomic_DNA"/>
</dbReference>
<name>A0ABR3M7H5_9TELE</name>
<dbReference type="Proteomes" id="UP001558613">
    <property type="component" value="Unassembled WGS sequence"/>
</dbReference>
<protein>
    <submittedName>
        <fullName evidence="1">Uncharacterized protein</fullName>
    </submittedName>
</protein>